<evidence type="ECO:0008006" key="3">
    <source>
        <dbReference type="Google" id="ProtNLM"/>
    </source>
</evidence>
<proteinExistence type="predicted"/>
<keyword evidence="2" id="KW-1185">Reference proteome</keyword>
<dbReference type="InterPro" id="IPR002110">
    <property type="entry name" value="Ankyrin_rpt"/>
</dbReference>
<protein>
    <recommendedName>
        <fullName evidence="3">Ankyrin repeat protein</fullName>
    </recommendedName>
</protein>
<accession>A0A4R6YIU8</accession>
<dbReference type="AlphaFoldDB" id="A0A4R6YIU8"/>
<comment type="caution">
    <text evidence="1">The sequence shown here is derived from an EMBL/GenBank/DDBJ whole genome shotgun (WGS) entry which is preliminary data.</text>
</comment>
<evidence type="ECO:0000313" key="2">
    <source>
        <dbReference type="Proteomes" id="UP000295293"/>
    </source>
</evidence>
<dbReference type="Proteomes" id="UP000295293">
    <property type="component" value="Unassembled WGS sequence"/>
</dbReference>
<dbReference type="OrthoDB" id="6003230at2"/>
<gene>
    <name evidence="1" type="ORF">DFR29_1289</name>
</gene>
<dbReference type="Pfam" id="PF12796">
    <property type="entry name" value="Ank_2"/>
    <property type="match status" value="1"/>
</dbReference>
<reference evidence="1 2" key="1">
    <citation type="submission" date="2019-03" db="EMBL/GenBank/DDBJ databases">
        <title>Genomic Encyclopedia of Type Strains, Phase IV (KMG-IV): sequencing the most valuable type-strain genomes for metagenomic binning, comparative biology and taxonomic classification.</title>
        <authorList>
            <person name="Goeker M."/>
        </authorList>
    </citation>
    <scope>NUCLEOTIDE SEQUENCE [LARGE SCALE GENOMIC DNA]</scope>
    <source>
        <strain evidence="1 2">DSM 21667</strain>
    </source>
</reference>
<organism evidence="1 2">
    <name type="scientific">Tahibacter aquaticus</name>
    <dbReference type="NCBI Taxonomy" id="520092"/>
    <lineage>
        <taxon>Bacteria</taxon>
        <taxon>Pseudomonadati</taxon>
        <taxon>Pseudomonadota</taxon>
        <taxon>Gammaproteobacteria</taxon>
        <taxon>Lysobacterales</taxon>
        <taxon>Rhodanobacteraceae</taxon>
        <taxon>Tahibacter</taxon>
    </lineage>
</organism>
<dbReference type="EMBL" id="SNZH01000028">
    <property type="protein sequence ID" value="TDR36588.1"/>
    <property type="molecule type" value="Genomic_DNA"/>
</dbReference>
<name>A0A4R6YIU8_9GAMM</name>
<dbReference type="RefSeq" id="WP_133821878.1">
    <property type="nucleotide sequence ID" value="NZ_SNZH01000028.1"/>
</dbReference>
<sequence length="219" mass="24158">MRALLPVCDPKASDSLALAQAARAGRLDVVRELIPVSDPRVQDSDALIEAATAGHIDVVRELIPVSDPKAGNSAALEWAVLNGHLQIARELIPVSDPRAKGSKFLRLAAQARQHKMVREIVPVSDASLLFRNELAVLSRVQQCIDQLNAFLFHRSTAAVDELTPHVSEAERDRAVVELPPHAIERMPHRIAWQTAQRLRAHLHQMAPKPIAPHRPRPSL</sequence>
<dbReference type="SUPFAM" id="SSF48403">
    <property type="entry name" value="Ankyrin repeat"/>
    <property type="match status" value="1"/>
</dbReference>
<dbReference type="Gene3D" id="1.25.40.20">
    <property type="entry name" value="Ankyrin repeat-containing domain"/>
    <property type="match status" value="1"/>
</dbReference>
<evidence type="ECO:0000313" key="1">
    <source>
        <dbReference type="EMBL" id="TDR36588.1"/>
    </source>
</evidence>
<dbReference type="InterPro" id="IPR036770">
    <property type="entry name" value="Ankyrin_rpt-contain_sf"/>
</dbReference>